<gene>
    <name evidence="14" type="ORF">UFOPK4098_01128</name>
</gene>
<keyword evidence="11" id="KW-0648">Protein biosynthesis</keyword>
<keyword evidence="8" id="KW-0067">ATP-binding</keyword>
<comment type="subcellular location">
    <subcellularLocation>
        <location evidence="2">Cytoplasm</location>
    </subcellularLocation>
</comment>
<organism evidence="14">
    <name type="scientific">freshwater metagenome</name>
    <dbReference type="NCBI Taxonomy" id="449393"/>
    <lineage>
        <taxon>unclassified sequences</taxon>
        <taxon>metagenomes</taxon>
        <taxon>ecological metagenomes</taxon>
    </lineage>
</organism>
<evidence type="ECO:0000256" key="5">
    <source>
        <dbReference type="ARBA" id="ARBA00022598"/>
    </source>
</evidence>
<evidence type="ECO:0000256" key="12">
    <source>
        <dbReference type="ARBA" id="ARBA00023146"/>
    </source>
</evidence>
<name>A0A6J7RAC4_9ZZZZ</name>
<keyword evidence="7" id="KW-0547">Nucleotide-binding</keyword>
<keyword evidence="4" id="KW-0820">tRNA-binding</keyword>
<dbReference type="GO" id="GO:0046872">
    <property type="term" value="F:metal ion binding"/>
    <property type="evidence" value="ECO:0007669"/>
    <property type="project" value="UniProtKB-KW"/>
</dbReference>
<feature type="domain" description="FDX-ACB" evidence="13">
    <location>
        <begin position="2"/>
        <end position="94"/>
    </location>
</feature>
<reference evidence="14" key="1">
    <citation type="submission" date="2020-05" db="EMBL/GenBank/DDBJ databases">
        <authorList>
            <person name="Chiriac C."/>
            <person name="Salcher M."/>
            <person name="Ghai R."/>
            <person name="Kavagutti S V."/>
        </authorList>
    </citation>
    <scope>NUCLEOTIDE SEQUENCE</scope>
</reference>
<keyword evidence="6" id="KW-0479">Metal-binding</keyword>
<evidence type="ECO:0000256" key="8">
    <source>
        <dbReference type="ARBA" id="ARBA00022840"/>
    </source>
</evidence>
<dbReference type="InterPro" id="IPR036690">
    <property type="entry name" value="Fdx_antiC-bd_sf"/>
</dbReference>
<evidence type="ECO:0000256" key="3">
    <source>
        <dbReference type="ARBA" id="ARBA00022490"/>
    </source>
</evidence>
<protein>
    <submittedName>
        <fullName evidence="14">Unannotated protein</fullName>
    </submittedName>
</protein>
<evidence type="ECO:0000256" key="10">
    <source>
        <dbReference type="ARBA" id="ARBA00022884"/>
    </source>
</evidence>
<dbReference type="InterPro" id="IPR005121">
    <property type="entry name" value="Fdx_antiC-bd"/>
</dbReference>
<evidence type="ECO:0000256" key="9">
    <source>
        <dbReference type="ARBA" id="ARBA00022842"/>
    </source>
</evidence>
<dbReference type="GO" id="GO:0006412">
    <property type="term" value="P:translation"/>
    <property type="evidence" value="ECO:0007669"/>
    <property type="project" value="UniProtKB-KW"/>
</dbReference>
<keyword evidence="5" id="KW-0436">Ligase</keyword>
<evidence type="ECO:0000256" key="4">
    <source>
        <dbReference type="ARBA" id="ARBA00022555"/>
    </source>
</evidence>
<dbReference type="Pfam" id="PF03147">
    <property type="entry name" value="FDX-ACB"/>
    <property type="match status" value="1"/>
</dbReference>
<evidence type="ECO:0000259" key="13">
    <source>
        <dbReference type="PROSITE" id="PS51447"/>
    </source>
</evidence>
<dbReference type="Gene3D" id="3.30.70.380">
    <property type="entry name" value="Ferrodoxin-fold anticodon-binding domain"/>
    <property type="match status" value="1"/>
</dbReference>
<comment type="cofactor">
    <cofactor evidence="1">
        <name>Mg(2+)</name>
        <dbReference type="ChEBI" id="CHEBI:18420"/>
    </cofactor>
</comment>
<dbReference type="GO" id="GO:0005737">
    <property type="term" value="C:cytoplasm"/>
    <property type="evidence" value="ECO:0007669"/>
    <property type="project" value="UniProtKB-SubCell"/>
</dbReference>
<dbReference type="AlphaFoldDB" id="A0A6J7RAC4"/>
<keyword evidence="3" id="KW-0963">Cytoplasm</keyword>
<proteinExistence type="predicted"/>
<keyword evidence="9" id="KW-0460">Magnesium</keyword>
<evidence type="ECO:0000256" key="6">
    <source>
        <dbReference type="ARBA" id="ARBA00022723"/>
    </source>
</evidence>
<dbReference type="SMART" id="SM00896">
    <property type="entry name" value="FDX-ACB"/>
    <property type="match status" value="1"/>
</dbReference>
<dbReference type="GO" id="GO:0004812">
    <property type="term" value="F:aminoacyl-tRNA ligase activity"/>
    <property type="evidence" value="ECO:0007669"/>
    <property type="project" value="UniProtKB-KW"/>
</dbReference>
<evidence type="ECO:0000256" key="2">
    <source>
        <dbReference type="ARBA" id="ARBA00004496"/>
    </source>
</evidence>
<evidence type="ECO:0000256" key="7">
    <source>
        <dbReference type="ARBA" id="ARBA00022741"/>
    </source>
</evidence>
<dbReference type="SUPFAM" id="SSF54991">
    <property type="entry name" value="Anticodon-binding domain of PheRS"/>
    <property type="match status" value="1"/>
</dbReference>
<dbReference type="EMBL" id="CAFBPN010000067">
    <property type="protein sequence ID" value="CAB5025704.1"/>
    <property type="molecule type" value="Genomic_DNA"/>
</dbReference>
<dbReference type="GO" id="GO:0000049">
    <property type="term" value="F:tRNA binding"/>
    <property type="evidence" value="ECO:0007669"/>
    <property type="project" value="UniProtKB-KW"/>
</dbReference>
<keyword evidence="12" id="KW-0030">Aminoacyl-tRNA synthetase</keyword>
<dbReference type="PROSITE" id="PS51447">
    <property type="entry name" value="FDX_ACB"/>
    <property type="match status" value="1"/>
</dbReference>
<evidence type="ECO:0000256" key="11">
    <source>
        <dbReference type="ARBA" id="ARBA00022917"/>
    </source>
</evidence>
<evidence type="ECO:0000313" key="14">
    <source>
        <dbReference type="EMBL" id="CAB5025704.1"/>
    </source>
</evidence>
<sequence>MSRYPSSDVDLAFVVPNTVSAFDIHRAVRQGAGALAVSVDLFDIYRGKGVSDDSRSLAFRIRLQAPDRTLTDEEVAAARQKSIDAVAKLGAQLRA</sequence>
<dbReference type="GO" id="GO:0005524">
    <property type="term" value="F:ATP binding"/>
    <property type="evidence" value="ECO:0007669"/>
    <property type="project" value="UniProtKB-KW"/>
</dbReference>
<keyword evidence="10" id="KW-0694">RNA-binding</keyword>
<dbReference type="FunFam" id="3.30.70.380:FF:000001">
    <property type="entry name" value="Phenylalanine--tRNA ligase beta subunit"/>
    <property type="match status" value="1"/>
</dbReference>
<evidence type="ECO:0000256" key="1">
    <source>
        <dbReference type="ARBA" id="ARBA00001946"/>
    </source>
</evidence>
<accession>A0A6J7RAC4</accession>